<dbReference type="EMBL" id="JASBNA010000057">
    <property type="protein sequence ID" value="KAK7679649.1"/>
    <property type="molecule type" value="Genomic_DNA"/>
</dbReference>
<dbReference type="InterPro" id="IPR011333">
    <property type="entry name" value="SKP1/BTB/POZ_sf"/>
</dbReference>
<accession>A0AAW0FJD3</accession>
<gene>
    <name evidence="2" type="ORF">QCA50_017361</name>
</gene>
<name>A0AAW0FJD3_9APHY</name>
<dbReference type="AlphaFoldDB" id="A0AAW0FJD3"/>
<feature type="domain" description="BTB" evidence="1">
    <location>
        <begin position="28"/>
        <end position="97"/>
    </location>
</feature>
<dbReference type="SMART" id="SM00225">
    <property type="entry name" value="BTB"/>
    <property type="match status" value="1"/>
</dbReference>
<dbReference type="Pfam" id="PF00651">
    <property type="entry name" value="BTB"/>
    <property type="match status" value="1"/>
</dbReference>
<dbReference type="Gene3D" id="3.30.710.10">
    <property type="entry name" value="Potassium Channel Kv1.1, Chain A"/>
    <property type="match status" value="1"/>
</dbReference>
<dbReference type="PANTHER" id="PTHR47022:SF1">
    <property type="entry name" value="BTB AND MATH DOMAIN-CONTAINING PROTEIN 36-RELATED"/>
    <property type="match status" value="1"/>
</dbReference>
<reference evidence="2 3" key="1">
    <citation type="submission" date="2022-09" db="EMBL/GenBank/DDBJ databases">
        <authorList>
            <person name="Palmer J.M."/>
        </authorList>
    </citation>
    <scope>NUCLEOTIDE SEQUENCE [LARGE SCALE GENOMIC DNA]</scope>
    <source>
        <strain evidence="2 3">DSM 7382</strain>
    </source>
</reference>
<dbReference type="PANTHER" id="PTHR47022">
    <property type="entry name" value="BTB AND MATH DOMAIN-CONTAINING PROTEIN 36-RELATED"/>
    <property type="match status" value="1"/>
</dbReference>
<dbReference type="Proteomes" id="UP001385951">
    <property type="component" value="Unassembled WGS sequence"/>
</dbReference>
<organism evidence="2 3">
    <name type="scientific">Cerrena zonata</name>
    <dbReference type="NCBI Taxonomy" id="2478898"/>
    <lineage>
        <taxon>Eukaryota</taxon>
        <taxon>Fungi</taxon>
        <taxon>Dikarya</taxon>
        <taxon>Basidiomycota</taxon>
        <taxon>Agaricomycotina</taxon>
        <taxon>Agaricomycetes</taxon>
        <taxon>Polyporales</taxon>
        <taxon>Cerrenaceae</taxon>
        <taxon>Cerrena</taxon>
    </lineage>
</organism>
<dbReference type="SUPFAM" id="SSF54695">
    <property type="entry name" value="POZ domain"/>
    <property type="match status" value="1"/>
</dbReference>
<evidence type="ECO:0000313" key="2">
    <source>
        <dbReference type="EMBL" id="KAK7679649.1"/>
    </source>
</evidence>
<sequence length="210" mass="23964">MSQVSKDQSGKVKYASKGKERDNGFYLEHIVFLVDEVLFKVPEMLLTAESAFFRKLLKETNEEGHTDEKPIPLKDVEADEFRALLKCLLPSSLHGEPSSKKMSTSDWISVLKLSKRWEMTKTTQTAIQKVLEGLKADPIQRILLAEQYGISGWRLDAYAQLASRREPLSAKEASSLGYERAFKIIHMRERAYEQIFSAGCDDCKKQRSVE</sequence>
<evidence type="ECO:0000259" key="1">
    <source>
        <dbReference type="PROSITE" id="PS50097"/>
    </source>
</evidence>
<proteinExistence type="predicted"/>
<protein>
    <recommendedName>
        <fullName evidence="1">BTB domain-containing protein</fullName>
    </recommendedName>
</protein>
<comment type="caution">
    <text evidence="2">The sequence shown here is derived from an EMBL/GenBank/DDBJ whole genome shotgun (WGS) entry which is preliminary data.</text>
</comment>
<keyword evidence="3" id="KW-1185">Reference proteome</keyword>
<dbReference type="PROSITE" id="PS50097">
    <property type="entry name" value="BTB"/>
    <property type="match status" value="1"/>
</dbReference>
<evidence type="ECO:0000313" key="3">
    <source>
        <dbReference type="Proteomes" id="UP001385951"/>
    </source>
</evidence>
<dbReference type="InterPro" id="IPR000210">
    <property type="entry name" value="BTB/POZ_dom"/>
</dbReference>